<keyword evidence="1" id="KW-0732">Signal</keyword>
<feature type="signal peptide" evidence="1">
    <location>
        <begin position="1"/>
        <end position="22"/>
    </location>
</feature>
<sequence>MAHFNYLILVLASLFAVNFASSAQLQRRGGSYPDKSCVSTLKYPNGKSKKKWYTISQKHLTNSQHAWPAGFTDVINDALSTDDEPGCRVRFALNLYNCSFDGSEWNVTFTGSELHRTQPSPKVDSAIGMISRNGPIVWEDCPAGMRVHADF</sequence>
<evidence type="ECO:0000256" key="1">
    <source>
        <dbReference type="SAM" id="SignalP"/>
    </source>
</evidence>
<gene>
    <name evidence="2" type="ORF">PPACK8108_LOCUS10966</name>
</gene>
<reference evidence="2" key="1">
    <citation type="submission" date="2022-06" db="EMBL/GenBank/DDBJ databases">
        <authorList>
            <consortium name="SYNGENTA / RWTH Aachen University"/>
        </authorList>
    </citation>
    <scope>NUCLEOTIDE SEQUENCE</scope>
</reference>
<name>A0AAV0B170_PHAPC</name>
<proteinExistence type="predicted"/>
<organism evidence="2 3">
    <name type="scientific">Phakopsora pachyrhizi</name>
    <name type="common">Asian soybean rust disease fungus</name>
    <dbReference type="NCBI Taxonomy" id="170000"/>
    <lineage>
        <taxon>Eukaryota</taxon>
        <taxon>Fungi</taxon>
        <taxon>Dikarya</taxon>
        <taxon>Basidiomycota</taxon>
        <taxon>Pucciniomycotina</taxon>
        <taxon>Pucciniomycetes</taxon>
        <taxon>Pucciniales</taxon>
        <taxon>Phakopsoraceae</taxon>
        <taxon>Phakopsora</taxon>
    </lineage>
</organism>
<protein>
    <recommendedName>
        <fullName evidence="4">Secreted protein</fullName>
    </recommendedName>
</protein>
<evidence type="ECO:0000313" key="2">
    <source>
        <dbReference type="EMBL" id="CAH7675882.1"/>
    </source>
</evidence>
<dbReference type="Proteomes" id="UP001153365">
    <property type="component" value="Unassembled WGS sequence"/>
</dbReference>
<evidence type="ECO:0000313" key="3">
    <source>
        <dbReference type="Proteomes" id="UP001153365"/>
    </source>
</evidence>
<accession>A0AAV0B170</accession>
<dbReference type="EMBL" id="CALTRL010002507">
    <property type="protein sequence ID" value="CAH7675882.1"/>
    <property type="molecule type" value="Genomic_DNA"/>
</dbReference>
<comment type="caution">
    <text evidence="2">The sequence shown here is derived from an EMBL/GenBank/DDBJ whole genome shotgun (WGS) entry which is preliminary data.</text>
</comment>
<dbReference type="AlphaFoldDB" id="A0AAV0B170"/>
<evidence type="ECO:0008006" key="4">
    <source>
        <dbReference type="Google" id="ProtNLM"/>
    </source>
</evidence>
<feature type="chain" id="PRO_5044009814" description="Secreted protein" evidence="1">
    <location>
        <begin position="23"/>
        <end position="151"/>
    </location>
</feature>
<keyword evidence="3" id="KW-1185">Reference proteome</keyword>